<evidence type="ECO:0000313" key="12">
    <source>
        <dbReference type="EMBL" id="BAJ92320.1"/>
    </source>
</evidence>
<keyword evidence="14" id="KW-1185">Reference proteome</keyword>
<feature type="transmembrane region" description="Helical" evidence="11">
    <location>
        <begin position="415"/>
        <end position="434"/>
    </location>
</feature>
<evidence type="ECO:0000256" key="11">
    <source>
        <dbReference type="SAM" id="Phobius"/>
    </source>
</evidence>
<feature type="compositionally biased region" description="Polar residues" evidence="10">
    <location>
        <begin position="600"/>
        <end position="618"/>
    </location>
</feature>
<dbReference type="GO" id="GO:0005886">
    <property type="term" value="C:plasma membrane"/>
    <property type="evidence" value="ECO:0007669"/>
    <property type="project" value="UniProtKB-SubCell"/>
</dbReference>
<dbReference type="Proteomes" id="UP000011116">
    <property type="component" value="Chromosome 3H"/>
</dbReference>
<feature type="region of interest" description="Disordered" evidence="10">
    <location>
        <begin position="599"/>
        <end position="629"/>
    </location>
</feature>
<sequence>MELSNKEVQIQMPTQLNERSSREDLPSLLIQVPSRTIAGFDCVGRDAVSSASLHLHEHNNRDTVISIQAPATPPAAAPVPAYDDAQIPYSLSVSMPASPSGLHFSQFRAAAVRRNEARAAVAVAPSDSKPVGQVEVHPPRLLEQTRFHSQPILHASQMNEGTRRADSTRDKRFDPFKTFSGRLERQLSNLRGRPLDPMDLGSHHSKISEETDQVPGTDRYFDALEGPELDTLRATEVAVLPKDEKWPFLLRFPISAFGMVLGVSSQAILWKTLASAPPTAFLHVSLVVAHALWYISLALMGLVSSIYLLKIVFYFEAVRREFYHPIRANFFFAPWIACLFLVQGAPRELAEVHHGVWYMLMAPIFCLELKIYGQWMSGGQRRLSKVANPSNHLSIVGNFVGALLGAKMGIREGPIFFFAIGLAHYTVLFVTLYQRLPTNVTLPKELHPVFFLFVAAPSVASMAWAKINGEFDNGARIAYFIALFLYMSLAVRINFFTGFRFSLAWWAYTFPMTGASIATITYATEVTNVLTRTLSIGLSGIATVTVAGLLVTTMFHAFVLRDLFPNDVSIAITRRKPKFSKILAHFRSSSSDMKELVLSVSKSPNTDSDSSVLGSTDTHPAVTKGKAEP</sequence>
<feature type="transmembrane region" description="Helical" evidence="11">
    <location>
        <begin position="248"/>
        <end position="271"/>
    </location>
</feature>
<dbReference type="EMBL" id="AK361113">
    <property type="protein sequence ID" value="BAJ92320.1"/>
    <property type="molecule type" value="mRNA"/>
</dbReference>
<keyword evidence="9 11" id="KW-0472">Membrane</keyword>
<reference evidence="13" key="4">
    <citation type="submission" date="2022-01" db="UniProtKB">
        <authorList>
            <consortium name="EnsemblPlants"/>
        </authorList>
    </citation>
    <scope>IDENTIFICATION</scope>
    <source>
        <strain evidence="13">subsp. vulgare</strain>
    </source>
</reference>
<dbReference type="GO" id="GO:0006873">
    <property type="term" value="P:intracellular monoatomic ion homeostasis"/>
    <property type="evidence" value="ECO:0007669"/>
    <property type="project" value="InterPro"/>
</dbReference>
<dbReference type="AlphaFoldDB" id="F2DB49"/>
<protein>
    <submittedName>
        <fullName evidence="12">Predicted protein</fullName>
    </submittedName>
</protein>
<reference evidence="14" key="2">
    <citation type="journal article" date="2012" name="Nature">
        <title>A physical, genetic and functional sequence assembly of the barley genome.</title>
        <authorList>
            <consortium name="The International Barley Genome Sequencing Consortium"/>
            <person name="Mayer K.F."/>
            <person name="Waugh R."/>
            <person name="Brown J.W."/>
            <person name="Schulman A."/>
            <person name="Langridge P."/>
            <person name="Platzer M."/>
            <person name="Fincher G.B."/>
            <person name="Muehlbauer G.J."/>
            <person name="Sato K."/>
            <person name="Close T.J."/>
            <person name="Wise R.P."/>
            <person name="Stein N."/>
        </authorList>
    </citation>
    <scope>NUCLEOTIDE SEQUENCE [LARGE SCALE GENOMIC DNA]</scope>
    <source>
        <strain evidence="14">cv. Morex</strain>
    </source>
</reference>
<dbReference type="SMR" id="F2DB49"/>
<dbReference type="Gene3D" id="1.50.10.150">
    <property type="entry name" value="Voltage-dependent anion channel"/>
    <property type="match status" value="1"/>
</dbReference>
<feature type="transmembrane region" description="Helical" evidence="11">
    <location>
        <begin position="536"/>
        <end position="559"/>
    </location>
</feature>
<dbReference type="InterPro" id="IPR030183">
    <property type="entry name" value="SLAC/SLAH"/>
</dbReference>
<evidence type="ECO:0000313" key="13">
    <source>
        <dbReference type="EnsemblPlants" id="HORVU.MOREX.r3.3HG0273350.1"/>
    </source>
</evidence>
<evidence type="ECO:0000313" key="14">
    <source>
        <dbReference type="Proteomes" id="UP000011116"/>
    </source>
</evidence>
<proteinExistence type="evidence at transcript level"/>
<keyword evidence="4" id="KW-0813">Transport</keyword>
<keyword evidence="6 11" id="KW-0812">Transmembrane</keyword>
<feature type="transmembrane region" description="Helical" evidence="11">
    <location>
        <begin position="355"/>
        <end position="373"/>
    </location>
</feature>
<dbReference type="PANTHER" id="PTHR31269:SF2">
    <property type="entry name" value="S-TYPE ANION CHANNEL SLAH3"/>
    <property type="match status" value="1"/>
</dbReference>
<evidence type="ECO:0000256" key="10">
    <source>
        <dbReference type="SAM" id="MobiDB-lite"/>
    </source>
</evidence>
<dbReference type="CDD" id="cd09323">
    <property type="entry name" value="TDT_SLAC1_like"/>
    <property type="match status" value="1"/>
</dbReference>
<keyword evidence="5" id="KW-1003">Cell membrane</keyword>
<evidence type="ECO:0000256" key="1">
    <source>
        <dbReference type="ARBA" id="ARBA00004127"/>
    </source>
</evidence>
<evidence type="ECO:0000256" key="9">
    <source>
        <dbReference type="ARBA" id="ARBA00023136"/>
    </source>
</evidence>
<comment type="subcellular location">
    <subcellularLocation>
        <location evidence="2">Cell membrane</location>
    </subcellularLocation>
    <subcellularLocation>
        <location evidence="1">Endomembrane system</location>
        <topology evidence="1">Multi-pass membrane protein</topology>
    </subcellularLocation>
</comment>
<feature type="transmembrane region" description="Helical" evidence="11">
    <location>
        <begin position="326"/>
        <end position="343"/>
    </location>
</feature>
<evidence type="ECO:0000256" key="8">
    <source>
        <dbReference type="ARBA" id="ARBA00023065"/>
    </source>
</evidence>
<comment type="similarity">
    <text evidence="3">Belongs to the SLAC1 S-type anion channel family.</text>
</comment>
<evidence type="ECO:0000256" key="7">
    <source>
        <dbReference type="ARBA" id="ARBA00022989"/>
    </source>
</evidence>
<keyword evidence="8" id="KW-0406">Ion transport</keyword>
<dbReference type="HOGENOM" id="CLU_017679_0_0_1"/>
<feature type="transmembrane region" description="Helical" evidence="11">
    <location>
        <begin position="503"/>
        <end position="524"/>
    </location>
</feature>
<dbReference type="EnsemblPlants" id="HORVU.MOREX.r3.3HG0273350.1">
    <property type="protein sequence ID" value="HORVU.MOREX.r3.3HG0273350.1"/>
    <property type="gene ID" value="HORVU.MOREX.r3.3HG0273350"/>
</dbReference>
<dbReference type="Gramene" id="HORVU.MOREX.r3.3HG0273350.1">
    <property type="protein sequence ID" value="HORVU.MOREX.r3.3HG0273350.1"/>
    <property type="gene ID" value="HORVU.MOREX.r3.3HG0273350"/>
</dbReference>
<keyword evidence="7 11" id="KW-1133">Transmembrane helix</keyword>
<feature type="region of interest" description="Disordered" evidence="10">
    <location>
        <begin position="191"/>
        <end position="212"/>
    </location>
</feature>
<evidence type="ECO:0000256" key="3">
    <source>
        <dbReference type="ARBA" id="ARBA00007808"/>
    </source>
</evidence>
<name>F2DB49_HORVV</name>
<evidence type="ECO:0000256" key="4">
    <source>
        <dbReference type="ARBA" id="ARBA00022448"/>
    </source>
</evidence>
<dbReference type="GO" id="GO:0012505">
    <property type="term" value="C:endomembrane system"/>
    <property type="evidence" value="ECO:0007669"/>
    <property type="project" value="UniProtKB-SubCell"/>
</dbReference>
<dbReference type="Gramene" id="HORVU.MOREX.r2.3HG0226510.1">
    <property type="protein sequence ID" value="HORVU.MOREX.r2.3HG0226510.1"/>
    <property type="gene ID" value="HORVU.MOREX.r2.3HG0226510"/>
</dbReference>
<feature type="transmembrane region" description="Helical" evidence="11">
    <location>
        <begin position="446"/>
        <end position="465"/>
    </location>
</feature>
<feature type="transmembrane region" description="Helical" evidence="11">
    <location>
        <begin position="291"/>
        <end position="314"/>
    </location>
</feature>
<evidence type="ECO:0000256" key="2">
    <source>
        <dbReference type="ARBA" id="ARBA00004236"/>
    </source>
</evidence>
<dbReference type="GO" id="GO:0008308">
    <property type="term" value="F:voltage-gated monoatomic anion channel activity"/>
    <property type="evidence" value="ECO:0007669"/>
    <property type="project" value="InterPro"/>
</dbReference>
<dbReference type="PANTHER" id="PTHR31269">
    <property type="entry name" value="S-TYPE ANION CHANNEL SLAH3"/>
    <property type="match status" value="1"/>
</dbReference>
<accession>F2DB49</accession>
<evidence type="ECO:0000256" key="6">
    <source>
        <dbReference type="ARBA" id="ARBA00022692"/>
    </source>
</evidence>
<reference evidence="13" key="3">
    <citation type="submission" date="2020-10" db="EMBL/GenBank/DDBJ databases">
        <authorList>
            <person name="Scholz U."/>
            <person name="Mascher M."/>
            <person name="Fiebig A."/>
        </authorList>
    </citation>
    <scope>NUCLEOTIDE SEQUENCE [LARGE SCALE GENOMIC DNA]</scope>
    <source>
        <strain evidence="13">cv. Morex</strain>
    </source>
</reference>
<dbReference type="InterPro" id="IPR004695">
    <property type="entry name" value="SLAC1/Mae1/Ssu1/TehA"/>
</dbReference>
<dbReference type="Pfam" id="PF03595">
    <property type="entry name" value="SLAC1"/>
    <property type="match status" value="1"/>
</dbReference>
<feature type="transmembrane region" description="Helical" evidence="11">
    <location>
        <begin position="477"/>
        <end position="497"/>
    </location>
</feature>
<organism evidence="12">
    <name type="scientific">Hordeum vulgare subsp. vulgare</name>
    <name type="common">Domesticated barley</name>
    <dbReference type="NCBI Taxonomy" id="112509"/>
    <lineage>
        <taxon>Eukaryota</taxon>
        <taxon>Viridiplantae</taxon>
        <taxon>Streptophyta</taxon>
        <taxon>Embryophyta</taxon>
        <taxon>Tracheophyta</taxon>
        <taxon>Spermatophyta</taxon>
        <taxon>Magnoliopsida</taxon>
        <taxon>Liliopsida</taxon>
        <taxon>Poales</taxon>
        <taxon>Poaceae</taxon>
        <taxon>BOP clade</taxon>
        <taxon>Pooideae</taxon>
        <taxon>Triticodae</taxon>
        <taxon>Triticeae</taxon>
        <taxon>Hordeinae</taxon>
        <taxon>Hordeum</taxon>
    </lineage>
</organism>
<evidence type="ECO:0000256" key="5">
    <source>
        <dbReference type="ARBA" id="ARBA00022475"/>
    </source>
</evidence>
<reference evidence="12" key="1">
    <citation type="journal article" date="2011" name="Plant Physiol.">
        <title>Comprehensive sequence analysis of 24,783 barley full-length cDNAs derived from 12 clone libraries.</title>
        <authorList>
            <person name="Matsumoto T."/>
            <person name="Tanaka T."/>
            <person name="Sakai H."/>
            <person name="Amano N."/>
            <person name="Kanamori H."/>
            <person name="Kurita K."/>
            <person name="Kikuta A."/>
            <person name="Kamiya K."/>
            <person name="Yamamoto M."/>
            <person name="Ikawa H."/>
            <person name="Fujii N."/>
            <person name="Hori K."/>
            <person name="Itoh T."/>
            <person name="Sato K."/>
        </authorList>
    </citation>
    <scope>NUCLEOTIDE SEQUENCE</scope>
    <source>
        <tissue evidence="12">Shoot</tissue>
    </source>
</reference>
<dbReference type="InterPro" id="IPR038665">
    <property type="entry name" value="Voltage-dep_anion_channel_sf"/>
</dbReference>